<dbReference type="OrthoDB" id="6486338at2759"/>
<dbReference type="InterPro" id="IPR003439">
    <property type="entry name" value="ABC_transporter-like_ATP-bd"/>
</dbReference>
<dbReference type="GO" id="GO:0140359">
    <property type="term" value="F:ABC-type transporter activity"/>
    <property type="evidence" value="ECO:0007669"/>
    <property type="project" value="InterPro"/>
</dbReference>
<accession>A0A7R9KN78</accession>
<name>A0A7R9KN78_9ACAR</name>
<keyword evidence="3 5" id="KW-1133">Transmembrane helix</keyword>
<feature type="domain" description="ABC-2 type transporter transmembrane" evidence="7">
    <location>
        <begin position="174"/>
        <end position="411"/>
    </location>
</feature>
<dbReference type="EMBL" id="CAJPIZ010003659">
    <property type="protein sequence ID" value="CAG2106636.1"/>
    <property type="molecule type" value="Genomic_DNA"/>
</dbReference>
<evidence type="ECO:0000313" key="9">
    <source>
        <dbReference type="Proteomes" id="UP000759131"/>
    </source>
</evidence>
<feature type="transmembrane region" description="Helical" evidence="5">
    <location>
        <begin position="334"/>
        <end position="356"/>
    </location>
</feature>
<proteinExistence type="predicted"/>
<feature type="transmembrane region" description="Helical" evidence="5">
    <location>
        <begin position="20"/>
        <end position="40"/>
    </location>
</feature>
<feature type="transmembrane region" description="Helical" evidence="5">
    <location>
        <begin position="396"/>
        <end position="418"/>
    </location>
</feature>
<dbReference type="Proteomes" id="UP000759131">
    <property type="component" value="Unassembled WGS sequence"/>
</dbReference>
<evidence type="ECO:0000256" key="2">
    <source>
        <dbReference type="ARBA" id="ARBA00022692"/>
    </source>
</evidence>
<dbReference type="InterPro" id="IPR013525">
    <property type="entry name" value="ABC2_TM"/>
</dbReference>
<reference evidence="8" key="1">
    <citation type="submission" date="2020-11" db="EMBL/GenBank/DDBJ databases">
        <authorList>
            <person name="Tran Van P."/>
        </authorList>
    </citation>
    <scope>NUCLEOTIDE SEQUENCE</scope>
</reference>
<evidence type="ECO:0008006" key="10">
    <source>
        <dbReference type="Google" id="ProtNLM"/>
    </source>
</evidence>
<dbReference type="PANTHER" id="PTHR19229">
    <property type="entry name" value="ATP-BINDING CASSETTE TRANSPORTER SUBFAMILY A ABCA"/>
    <property type="match status" value="1"/>
</dbReference>
<keyword evidence="2 5" id="KW-0812">Transmembrane</keyword>
<keyword evidence="9" id="KW-1185">Reference proteome</keyword>
<protein>
    <recommendedName>
        <fullName evidence="10">ABC transporter domain-containing protein</fullName>
    </recommendedName>
</protein>
<comment type="subcellular location">
    <subcellularLocation>
        <location evidence="1">Membrane</location>
        <topology evidence="1">Multi-pass membrane protein</topology>
    </subcellularLocation>
</comment>
<dbReference type="EMBL" id="OC858234">
    <property type="protein sequence ID" value="CAD7626206.1"/>
    <property type="molecule type" value="Genomic_DNA"/>
</dbReference>
<evidence type="ECO:0000313" key="8">
    <source>
        <dbReference type="EMBL" id="CAD7626206.1"/>
    </source>
</evidence>
<dbReference type="Gene3D" id="3.40.50.300">
    <property type="entry name" value="P-loop containing nucleotide triphosphate hydrolases"/>
    <property type="match status" value="1"/>
</dbReference>
<feature type="transmembrane region" description="Helical" evidence="5">
    <location>
        <begin position="288"/>
        <end position="313"/>
    </location>
</feature>
<feature type="transmembrane region" description="Helical" evidence="5">
    <location>
        <begin position="438"/>
        <end position="464"/>
    </location>
</feature>
<dbReference type="GO" id="GO:0016887">
    <property type="term" value="F:ATP hydrolysis activity"/>
    <property type="evidence" value="ECO:0007669"/>
    <property type="project" value="InterPro"/>
</dbReference>
<feature type="transmembrane region" description="Helical" evidence="5">
    <location>
        <begin position="248"/>
        <end position="268"/>
    </location>
</feature>
<feature type="domain" description="ABC transporter" evidence="6">
    <location>
        <begin position="537"/>
        <end position="590"/>
    </location>
</feature>
<organism evidence="8">
    <name type="scientific">Medioppia subpectinata</name>
    <dbReference type="NCBI Taxonomy" id="1979941"/>
    <lineage>
        <taxon>Eukaryota</taxon>
        <taxon>Metazoa</taxon>
        <taxon>Ecdysozoa</taxon>
        <taxon>Arthropoda</taxon>
        <taxon>Chelicerata</taxon>
        <taxon>Arachnida</taxon>
        <taxon>Acari</taxon>
        <taxon>Acariformes</taxon>
        <taxon>Sarcoptiformes</taxon>
        <taxon>Oribatida</taxon>
        <taxon>Brachypylina</taxon>
        <taxon>Oppioidea</taxon>
        <taxon>Oppiidae</taxon>
        <taxon>Medioppia</taxon>
    </lineage>
</organism>
<evidence type="ECO:0000256" key="5">
    <source>
        <dbReference type="SAM" id="Phobius"/>
    </source>
</evidence>
<evidence type="ECO:0000256" key="4">
    <source>
        <dbReference type="ARBA" id="ARBA00023136"/>
    </source>
</evidence>
<dbReference type="GO" id="GO:0005319">
    <property type="term" value="F:lipid transporter activity"/>
    <property type="evidence" value="ECO:0007669"/>
    <property type="project" value="TreeGrafter"/>
</dbReference>
<dbReference type="SUPFAM" id="SSF52540">
    <property type="entry name" value="P-loop containing nucleoside triphosphate hydrolases"/>
    <property type="match status" value="1"/>
</dbReference>
<dbReference type="Pfam" id="PF00005">
    <property type="entry name" value="ABC_tran"/>
    <property type="match status" value="1"/>
</dbReference>
<evidence type="ECO:0000259" key="7">
    <source>
        <dbReference type="Pfam" id="PF12698"/>
    </source>
</evidence>
<dbReference type="GO" id="GO:0005524">
    <property type="term" value="F:ATP binding"/>
    <property type="evidence" value="ECO:0007669"/>
    <property type="project" value="InterPro"/>
</dbReference>
<sequence length="650" mass="73965">MAQFFALQKKDWIIRSRNPIATVFELFPAVVLALMFAYFLRDTKFTDLYIDPNEKLEPFVPIFPPPTTIDVSRGTAHKEVYYTPDNVYTRDLMQTLVNITGWNLKAMKSGEEVREVVSRADNNTLTPATPPGGIQNPVNRLCFHPEYKLLCMPCQTSRRKWLVSDDSSLTREYPSYYLRNNLADIIALINQAFLTKAATDNGVIPPTIKLLDLKVFPLPKKLYGKGGADFDAPYPSGRMTQRISRGDIISVAIVLGYIVLYPLIVRRVMTEKANKVKELMKMMGMGDWVFWASHFFNYLLVMSVHALIFSFLWCYGTTTIGFGSGVPLLNRQNVVLFFLILWIFCIQTILYCMAFTTVFNNSVLAVIVMVIAYILVYGIGLIKYHPMFTTHEYDYNAMRLLLTMYPSFAITWTMSLLSRWEWYGVTVGLKELFAKTPFIELSLAEVLSVQIFSCFFWAAMIWYLDAVWVHDDGLPKPFYFPIQPSYWFPQRVSADKDIEATAERSANPNFETQPKDSKTMISLRNVSKDFGAGRGVKHMSLDILSQQITCLLGHNGAGKTTTMNMITGIYPPSSGKILVNGYDVSTATLWIRRPFGRRFDVFVCANPLWEPIGGLKREVEGLREAVVVNPNGVQIPDHCRPEKARKDLNA</sequence>
<feature type="transmembrane region" description="Helical" evidence="5">
    <location>
        <begin position="362"/>
        <end position="384"/>
    </location>
</feature>
<keyword evidence="4 5" id="KW-0472">Membrane</keyword>
<gene>
    <name evidence="8" type="ORF">OSB1V03_LOCUS6639</name>
</gene>
<dbReference type="AlphaFoldDB" id="A0A7R9KN78"/>
<dbReference type="InterPro" id="IPR026082">
    <property type="entry name" value="ABCA"/>
</dbReference>
<dbReference type="GO" id="GO:0016020">
    <property type="term" value="C:membrane"/>
    <property type="evidence" value="ECO:0007669"/>
    <property type="project" value="UniProtKB-SubCell"/>
</dbReference>
<dbReference type="InterPro" id="IPR027417">
    <property type="entry name" value="P-loop_NTPase"/>
</dbReference>
<evidence type="ECO:0000256" key="1">
    <source>
        <dbReference type="ARBA" id="ARBA00004141"/>
    </source>
</evidence>
<dbReference type="Pfam" id="PF12698">
    <property type="entry name" value="ABC2_membrane_3"/>
    <property type="match status" value="1"/>
</dbReference>
<dbReference type="PANTHER" id="PTHR19229:SF250">
    <property type="entry name" value="ABC TRANSPORTER DOMAIN-CONTAINING PROTEIN-RELATED"/>
    <property type="match status" value="1"/>
</dbReference>
<evidence type="ECO:0000256" key="3">
    <source>
        <dbReference type="ARBA" id="ARBA00022989"/>
    </source>
</evidence>
<evidence type="ECO:0000259" key="6">
    <source>
        <dbReference type="Pfam" id="PF00005"/>
    </source>
</evidence>